<keyword evidence="3" id="KW-1185">Reference proteome</keyword>
<feature type="compositionally biased region" description="Low complexity" evidence="1">
    <location>
        <begin position="17"/>
        <end position="37"/>
    </location>
</feature>
<dbReference type="SUPFAM" id="SSF47781">
    <property type="entry name" value="RuvA domain 2-like"/>
    <property type="match status" value="1"/>
</dbReference>
<dbReference type="Proteomes" id="UP001059617">
    <property type="component" value="Chromosome"/>
</dbReference>
<dbReference type="EMBL" id="CP073720">
    <property type="protein sequence ID" value="UWP80925.1"/>
    <property type="molecule type" value="Genomic_DNA"/>
</dbReference>
<dbReference type="InterPro" id="IPR051675">
    <property type="entry name" value="Endo/Exo/Phosphatase_dom_1"/>
</dbReference>
<dbReference type="PANTHER" id="PTHR21180">
    <property type="entry name" value="ENDONUCLEASE/EXONUCLEASE/PHOSPHATASE FAMILY DOMAIN-CONTAINING PROTEIN 1"/>
    <property type="match status" value="1"/>
</dbReference>
<feature type="compositionally biased region" description="Pro residues" evidence="1">
    <location>
        <begin position="1"/>
        <end position="16"/>
    </location>
</feature>
<protein>
    <submittedName>
        <fullName evidence="2">Helix-hairpin-helix domain-containing protein</fullName>
    </submittedName>
</protein>
<evidence type="ECO:0000313" key="2">
    <source>
        <dbReference type="EMBL" id="UWP80925.1"/>
    </source>
</evidence>
<evidence type="ECO:0000313" key="3">
    <source>
        <dbReference type="Proteomes" id="UP001059617"/>
    </source>
</evidence>
<evidence type="ECO:0000256" key="1">
    <source>
        <dbReference type="SAM" id="MobiDB-lite"/>
    </source>
</evidence>
<proteinExistence type="predicted"/>
<organism evidence="2 3">
    <name type="scientific">Dactylosporangium fulvum</name>
    <dbReference type="NCBI Taxonomy" id="53359"/>
    <lineage>
        <taxon>Bacteria</taxon>
        <taxon>Bacillati</taxon>
        <taxon>Actinomycetota</taxon>
        <taxon>Actinomycetes</taxon>
        <taxon>Micromonosporales</taxon>
        <taxon>Micromonosporaceae</taxon>
        <taxon>Dactylosporangium</taxon>
    </lineage>
</organism>
<gene>
    <name evidence="2" type="ORF">Dfulv_38225</name>
</gene>
<dbReference type="PANTHER" id="PTHR21180:SF32">
    <property type="entry name" value="ENDONUCLEASE_EXONUCLEASE_PHOSPHATASE FAMILY DOMAIN-CONTAINING PROTEIN 1"/>
    <property type="match status" value="1"/>
</dbReference>
<name>A0ABY5VUJ2_9ACTN</name>
<sequence length="117" mass="12018">MPSPFPSTPVPSPFPSTPVGSGFPDPASGLPGAGAAPVFGPVDVNTATAAQLAGFGEFDLARAERIVAERTARGGFGSIEEFAVVAQLAPHQFARLRHQVRCGPRPDNPSAGRVLDV</sequence>
<dbReference type="Pfam" id="PF12836">
    <property type="entry name" value="HHH_3"/>
    <property type="match status" value="1"/>
</dbReference>
<feature type="region of interest" description="Disordered" evidence="1">
    <location>
        <begin position="1"/>
        <end position="40"/>
    </location>
</feature>
<accession>A0ABY5VUJ2</accession>
<dbReference type="Gene3D" id="1.10.150.320">
    <property type="entry name" value="Photosystem II 12 kDa extrinsic protein"/>
    <property type="match status" value="1"/>
</dbReference>
<reference evidence="2" key="2">
    <citation type="submission" date="2022-09" db="EMBL/GenBank/DDBJ databases">
        <title>Biosynthetic gene clusters of Dactylosporangioum fulvum.</title>
        <authorList>
            <person name="Caradec T."/>
        </authorList>
    </citation>
    <scope>NUCLEOTIDE SEQUENCE</scope>
    <source>
        <strain evidence="2">NRRL B-16292</strain>
    </source>
</reference>
<dbReference type="InterPro" id="IPR010994">
    <property type="entry name" value="RuvA_2-like"/>
</dbReference>
<reference evidence="2" key="1">
    <citation type="submission" date="2021-04" db="EMBL/GenBank/DDBJ databases">
        <authorList>
            <person name="Hartkoorn R.C."/>
            <person name="Beaudoing E."/>
            <person name="Hot D."/>
        </authorList>
    </citation>
    <scope>NUCLEOTIDE SEQUENCE</scope>
    <source>
        <strain evidence="2">NRRL B-16292</strain>
    </source>
</reference>